<dbReference type="Pfam" id="PF18895">
    <property type="entry name" value="T4SS_pilin"/>
    <property type="match status" value="1"/>
</dbReference>
<keyword evidence="1" id="KW-1133">Transmembrane helix</keyword>
<protein>
    <submittedName>
        <fullName evidence="2">Uncharacterized protein</fullName>
    </submittedName>
</protein>
<accession>A0A0G1D557</accession>
<keyword evidence="1" id="KW-0812">Transmembrane</keyword>
<comment type="caution">
    <text evidence="2">The sequence shown here is derived from an EMBL/GenBank/DDBJ whole genome shotgun (WGS) entry which is preliminary data.</text>
</comment>
<evidence type="ECO:0000313" key="3">
    <source>
        <dbReference type="Proteomes" id="UP000034837"/>
    </source>
</evidence>
<sequence length="156" mass="17102">MRKIFFLFFPLFLALSFFINTFFVKNVSADESGGSDKVINIINQQFSAATNVAGLSTQDPRQTVANLIKVFLGIVGIIFLGLIVYAGFLWMTSAGESKKVEEAQKYLKNGVIGLVIVLAAYGIVLLITLFLLRSTTYAPETAASDILPAETQSFYK</sequence>
<dbReference type="EMBL" id="LCDO01000003">
    <property type="protein sequence ID" value="KKS57148.1"/>
    <property type="molecule type" value="Genomic_DNA"/>
</dbReference>
<keyword evidence="1" id="KW-0472">Membrane</keyword>
<proteinExistence type="predicted"/>
<name>A0A0G1D557_9BACT</name>
<dbReference type="AlphaFoldDB" id="A0A0G1D557"/>
<dbReference type="Proteomes" id="UP000034837">
    <property type="component" value="Unassembled WGS sequence"/>
</dbReference>
<organism evidence="2 3">
    <name type="scientific">Candidatus Magasanikbacteria bacterium GW2011_GWA2_42_32</name>
    <dbReference type="NCBI Taxonomy" id="1619039"/>
    <lineage>
        <taxon>Bacteria</taxon>
        <taxon>Candidatus Magasanikiibacteriota</taxon>
    </lineage>
</organism>
<evidence type="ECO:0000313" key="2">
    <source>
        <dbReference type="EMBL" id="KKS57148.1"/>
    </source>
</evidence>
<feature type="transmembrane region" description="Helical" evidence="1">
    <location>
        <begin position="70"/>
        <end position="90"/>
    </location>
</feature>
<reference evidence="2 3" key="1">
    <citation type="journal article" date="2015" name="Nature">
        <title>rRNA introns, odd ribosomes, and small enigmatic genomes across a large radiation of phyla.</title>
        <authorList>
            <person name="Brown C.T."/>
            <person name="Hug L.A."/>
            <person name="Thomas B.C."/>
            <person name="Sharon I."/>
            <person name="Castelle C.J."/>
            <person name="Singh A."/>
            <person name="Wilkins M.J."/>
            <person name="Williams K.H."/>
            <person name="Banfield J.F."/>
        </authorList>
    </citation>
    <scope>NUCLEOTIDE SEQUENCE [LARGE SCALE GENOMIC DNA]</scope>
</reference>
<dbReference type="InterPro" id="IPR043993">
    <property type="entry name" value="T4SS_pilin"/>
</dbReference>
<evidence type="ECO:0000256" key="1">
    <source>
        <dbReference type="SAM" id="Phobius"/>
    </source>
</evidence>
<gene>
    <name evidence="2" type="ORF">UV20_C0003G0090</name>
</gene>
<feature type="transmembrane region" description="Helical" evidence="1">
    <location>
        <begin position="111"/>
        <end position="132"/>
    </location>
</feature>